<gene>
    <name evidence="1" type="primary">PARPA_14029.1 scaffold 47516</name>
</gene>
<evidence type="ECO:0000313" key="1">
    <source>
        <dbReference type="EMBL" id="CEP19713.1"/>
    </source>
</evidence>
<dbReference type="AlphaFoldDB" id="A0A0B7NWH8"/>
<dbReference type="EMBL" id="LN734065">
    <property type="protein sequence ID" value="CEP19713.1"/>
    <property type="molecule type" value="Genomic_DNA"/>
</dbReference>
<protein>
    <submittedName>
        <fullName evidence="1">Uncharacterized protein</fullName>
    </submittedName>
</protein>
<evidence type="ECO:0000313" key="2">
    <source>
        <dbReference type="Proteomes" id="UP000054107"/>
    </source>
</evidence>
<accession>A0A0B7NWH8</accession>
<organism evidence="1 2">
    <name type="scientific">Parasitella parasitica</name>
    <dbReference type="NCBI Taxonomy" id="35722"/>
    <lineage>
        <taxon>Eukaryota</taxon>
        <taxon>Fungi</taxon>
        <taxon>Fungi incertae sedis</taxon>
        <taxon>Mucoromycota</taxon>
        <taxon>Mucoromycotina</taxon>
        <taxon>Mucoromycetes</taxon>
        <taxon>Mucorales</taxon>
        <taxon>Mucorineae</taxon>
        <taxon>Mucoraceae</taxon>
        <taxon>Parasitella</taxon>
    </lineage>
</organism>
<dbReference type="Proteomes" id="UP000054107">
    <property type="component" value="Unassembled WGS sequence"/>
</dbReference>
<reference evidence="1 2" key="1">
    <citation type="submission" date="2014-09" db="EMBL/GenBank/DDBJ databases">
        <authorList>
            <person name="Ellenberger Sabrina"/>
        </authorList>
    </citation>
    <scope>NUCLEOTIDE SEQUENCE [LARGE SCALE GENOMIC DNA]</scope>
    <source>
        <strain evidence="1 2">CBS 412.66</strain>
    </source>
</reference>
<name>A0A0B7NWH8_9FUNG</name>
<sequence length="246" mass="28168">MSNTKIFNNPINNKTKPDSTVEVLEVSIPKQCPASSIQYLKAKFPALKTLKLDYLVEGNQTKQQSAIWWQHIVDLCGHIQDYNITIFAQNYIDYLLEFDNYVNFLQNIVGKAERKALIYLDITDSFNLKIEYNGSKIVLFGSNIVDSEGRLESLLKQVSERAMIPFTPKSVEIIYRHKQNKPNESKFAKVYSDLIRTLLTSTVPLMNDMRLDYQPPTKTGSGPYDILVEGWTIEQITRVKPDIGPN</sequence>
<proteinExistence type="predicted"/>
<keyword evidence="2" id="KW-1185">Reference proteome</keyword>